<evidence type="ECO:0000256" key="1">
    <source>
        <dbReference type="SAM" id="MobiDB-lite"/>
    </source>
</evidence>
<dbReference type="EMBL" id="CM008046">
    <property type="protein sequence ID" value="PVH65713.1"/>
    <property type="molecule type" value="Genomic_DNA"/>
</dbReference>
<proteinExistence type="predicted"/>
<accession>A0A2T8KU43</accession>
<feature type="compositionally biased region" description="Gly residues" evidence="1">
    <location>
        <begin position="48"/>
        <end position="59"/>
    </location>
</feature>
<protein>
    <recommendedName>
        <fullName evidence="3">DUF834 domain-containing protein</fullName>
    </recommendedName>
</protein>
<evidence type="ECO:0000313" key="2">
    <source>
        <dbReference type="EMBL" id="PVH65713.1"/>
    </source>
</evidence>
<name>A0A2T8KU43_9POAL</name>
<dbReference type="Gramene" id="PVH65713">
    <property type="protein sequence ID" value="PVH65713"/>
    <property type="gene ID" value="PAHAL_1G059200"/>
</dbReference>
<gene>
    <name evidence="2" type="ORF">PAHAL_1G059200</name>
</gene>
<dbReference type="AlphaFoldDB" id="A0A2T8KU43"/>
<feature type="compositionally biased region" description="Low complexity" evidence="1">
    <location>
        <begin position="137"/>
        <end position="146"/>
    </location>
</feature>
<evidence type="ECO:0008006" key="3">
    <source>
        <dbReference type="Google" id="ProtNLM"/>
    </source>
</evidence>
<sequence length="237" mass="24112">MAECTAAINRTRHGTARSTLPSTEREPNLYGVLPTRGQDAASPRRDGNGGAADGAGGRPGEPAVDAGGVERVPAGRHRAPPLPGARGLEAHGARGGGGGPVAAARGGGEGEGREAAEVGGREPRAERRRRAGRRDAVAAAAVVAEGARGDDEDEEEHGGRGGEEEEDRDRGRHHRSPHAEGQDARAGALGPGAGAPALGDVPIMRRGRGSLRLLRPRGRGGDDELARAGRGGRGHFG</sequence>
<dbReference type="Proteomes" id="UP000243499">
    <property type="component" value="Chromosome 1"/>
</dbReference>
<feature type="compositionally biased region" description="Basic residues" evidence="1">
    <location>
        <begin position="205"/>
        <end position="218"/>
    </location>
</feature>
<organism evidence="2">
    <name type="scientific">Panicum hallii</name>
    <dbReference type="NCBI Taxonomy" id="206008"/>
    <lineage>
        <taxon>Eukaryota</taxon>
        <taxon>Viridiplantae</taxon>
        <taxon>Streptophyta</taxon>
        <taxon>Embryophyta</taxon>
        <taxon>Tracheophyta</taxon>
        <taxon>Spermatophyta</taxon>
        <taxon>Magnoliopsida</taxon>
        <taxon>Liliopsida</taxon>
        <taxon>Poales</taxon>
        <taxon>Poaceae</taxon>
        <taxon>PACMAD clade</taxon>
        <taxon>Panicoideae</taxon>
        <taxon>Panicodae</taxon>
        <taxon>Paniceae</taxon>
        <taxon>Panicinae</taxon>
        <taxon>Panicum</taxon>
        <taxon>Panicum sect. Panicum</taxon>
    </lineage>
</organism>
<feature type="compositionally biased region" description="Basic and acidic residues" evidence="1">
    <location>
        <begin position="108"/>
        <end position="125"/>
    </location>
</feature>
<reference evidence="2" key="1">
    <citation type="submission" date="2018-04" db="EMBL/GenBank/DDBJ databases">
        <title>WGS assembly of Panicum hallii.</title>
        <authorList>
            <person name="Lovell J."/>
            <person name="Jenkins J."/>
            <person name="Lowry D."/>
            <person name="Mamidi S."/>
            <person name="Sreedasyam A."/>
            <person name="Weng X."/>
            <person name="Barry K."/>
            <person name="Bonette J."/>
            <person name="Campitelli B."/>
            <person name="Daum C."/>
            <person name="Gordon S."/>
            <person name="Gould B."/>
            <person name="Lipzen A."/>
            <person name="Macqueen A."/>
            <person name="Palacio-Mejia J."/>
            <person name="Plott C."/>
            <person name="Shakirov E."/>
            <person name="Shu S."/>
            <person name="Yoshinaga Y."/>
            <person name="Zane M."/>
            <person name="Rokhsar D."/>
            <person name="Grimwood J."/>
            <person name="Schmutz J."/>
            <person name="Juenger T."/>
        </authorList>
    </citation>
    <scope>NUCLEOTIDE SEQUENCE [LARGE SCALE GENOMIC DNA]</scope>
    <source>
        <strain evidence="2">FIL2</strain>
    </source>
</reference>
<feature type="region of interest" description="Disordered" evidence="1">
    <location>
        <begin position="1"/>
        <end position="237"/>
    </location>
</feature>
<feature type="compositionally biased region" description="Gly residues" evidence="1">
    <location>
        <begin position="93"/>
        <end position="107"/>
    </location>
</feature>